<name>A0A7X0X4W3_9LIST</name>
<evidence type="ECO:0000313" key="2">
    <source>
        <dbReference type="EMBL" id="MBC1487453.1"/>
    </source>
</evidence>
<dbReference type="RefSeq" id="WP_185380375.1">
    <property type="nucleotide sequence ID" value="NZ_JAASTW010000001.1"/>
</dbReference>
<evidence type="ECO:0000256" key="1">
    <source>
        <dbReference type="SAM" id="Phobius"/>
    </source>
</evidence>
<dbReference type="AlphaFoldDB" id="A0A7X0X4W3"/>
<feature type="transmembrane region" description="Helical" evidence="1">
    <location>
        <begin position="89"/>
        <end position="109"/>
    </location>
</feature>
<protein>
    <submittedName>
        <fullName evidence="2">Uncharacterized protein</fullName>
    </submittedName>
</protein>
<feature type="transmembrane region" description="Helical" evidence="1">
    <location>
        <begin position="208"/>
        <end position="233"/>
    </location>
</feature>
<proteinExistence type="predicted"/>
<feature type="transmembrane region" description="Helical" evidence="1">
    <location>
        <begin position="62"/>
        <end position="80"/>
    </location>
</feature>
<feature type="transmembrane region" description="Helical" evidence="1">
    <location>
        <begin position="36"/>
        <end position="56"/>
    </location>
</feature>
<reference evidence="2 3" key="1">
    <citation type="submission" date="2020-03" db="EMBL/GenBank/DDBJ databases">
        <title>Soil Listeria distribution.</title>
        <authorList>
            <person name="Liao J."/>
            <person name="Wiedmann M."/>
        </authorList>
    </citation>
    <scope>NUCLEOTIDE SEQUENCE [LARGE SCALE GENOMIC DNA]</scope>
    <source>
        <strain evidence="2 3">FSL L7-1554</strain>
    </source>
</reference>
<keyword evidence="1" id="KW-0812">Transmembrane</keyword>
<feature type="transmembrane region" description="Helical" evidence="1">
    <location>
        <begin position="121"/>
        <end position="138"/>
    </location>
</feature>
<accession>A0A7X0X4W3</accession>
<evidence type="ECO:0000313" key="3">
    <source>
        <dbReference type="Proteomes" id="UP000561617"/>
    </source>
</evidence>
<organism evidence="2 3">
    <name type="scientific">Listeria immobilis</name>
    <dbReference type="NCBI Taxonomy" id="2713502"/>
    <lineage>
        <taxon>Bacteria</taxon>
        <taxon>Bacillati</taxon>
        <taxon>Bacillota</taxon>
        <taxon>Bacilli</taxon>
        <taxon>Bacillales</taxon>
        <taxon>Listeriaceae</taxon>
        <taxon>Listeria</taxon>
    </lineage>
</organism>
<dbReference type="EMBL" id="JAASTW010000001">
    <property type="protein sequence ID" value="MBC1487453.1"/>
    <property type="molecule type" value="Genomic_DNA"/>
</dbReference>
<comment type="caution">
    <text evidence="2">The sequence shown here is derived from an EMBL/GenBank/DDBJ whole genome shotgun (WGS) entry which is preliminary data.</text>
</comment>
<keyword evidence="1" id="KW-0472">Membrane</keyword>
<keyword evidence="1" id="KW-1133">Transmembrane helix</keyword>
<dbReference type="Proteomes" id="UP000561617">
    <property type="component" value="Unassembled WGS sequence"/>
</dbReference>
<feature type="transmembrane region" description="Helical" evidence="1">
    <location>
        <begin position="166"/>
        <end position="188"/>
    </location>
</feature>
<gene>
    <name evidence="2" type="ORF">HCJ38_00205</name>
</gene>
<sequence>MRTFSKIVEQVSFVDSLKSNSLHHVYETLNGTGKELLPMSLKIVIFAAISWLIYIFSASNWYVFPIVASIIVVVIGVGYFRSSLFFRKAAYTMAVYLFTQTALIFYIASLEISDSNVINRIVTSLYILLMYGLSFYVIQIKLIENIQTKYLADDGKQIKKKRTIKIVKVLSTVLVSFIVVVIVGMQVYRVNKWWIDGANYEFLSGFNGTLIGTVLSAVFIFIGITALILITLLPTLLLNASVVVDGYIYKKYAENYRVEYEFTEEEWYGK</sequence>